<evidence type="ECO:0000313" key="2">
    <source>
        <dbReference type="Proteomes" id="UP000262714"/>
    </source>
</evidence>
<evidence type="ECO:0000313" key="1">
    <source>
        <dbReference type="EMBL" id="AXY83259.1"/>
    </source>
</evidence>
<accession>A0A385IK85</accession>
<keyword evidence="2" id="KW-1185">Reference proteome</keyword>
<reference evidence="1 2" key="1">
    <citation type="submission" date="2018-02" db="EMBL/GenBank/DDBJ databases">
        <title>Genomic characterization of three novel Basilisk-like phages infecting Bacillus anthracis.</title>
        <authorList>
            <person name="Farlow J."/>
            <person name="Bolkvadze D."/>
            <person name="Leshkasheli L."/>
            <person name="Kusradze I."/>
            <person name="Kotorashvili A."/>
            <person name="Kotaria N."/>
            <person name="Balarjishvili N."/>
            <person name="Kvachadze L."/>
            <person name="Nikolich M."/>
            <person name="Kutateladze M."/>
        </authorList>
    </citation>
    <scope>NUCLEOTIDE SEQUENCE [LARGE SCALE GENOMIC DNA]</scope>
</reference>
<gene>
    <name evidence="1" type="ORF">vBBBak10_016</name>
</gene>
<dbReference type="EMBL" id="MG967618">
    <property type="protein sequence ID" value="AXY83259.1"/>
    <property type="molecule type" value="Genomic_DNA"/>
</dbReference>
<dbReference type="Proteomes" id="UP000262714">
    <property type="component" value="Segment"/>
</dbReference>
<name>A0A385IK85_9CAUD</name>
<sequence length="123" mass="14724">MELELRPMYKIDDLVEVKGYSQGKTGIIREVKVHYEDQKKLDRDKDKNIIDTTEITTLEIKYLIEFDHATVWFVQDRLQLVYDEVEMDKFLIDIMLTNRNKYPQIVDITIGRMDLNYDETSDN</sequence>
<proteinExistence type="predicted"/>
<protein>
    <submittedName>
        <fullName evidence="1">Uncharacterized protein</fullName>
    </submittedName>
</protein>
<organism evidence="1 2">
    <name type="scientific">Bacillus phage v_B-Bak10</name>
    <dbReference type="NCBI Taxonomy" id="2094736"/>
    <lineage>
        <taxon>Viruses</taxon>
        <taxon>Duplodnaviria</taxon>
        <taxon>Heunggongvirae</taxon>
        <taxon>Uroviricota</taxon>
        <taxon>Caudoviricetes</taxon>
        <taxon>Sejongvirinae</taxon>
        <taxon>Basiliskvirus</taxon>
        <taxon>Basiliskvirus bak10</taxon>
    </lineage>
</organism>